<gene>
    <name evidence="1" type="ORF">FD09_GL001159</name>
</gene>
<dbReference type="EMBL" id="AZEC01000019">
    <property type="protein sequence ID" value="KRL08786.1"/>
    <property type="molecule type" value="Genomic_DNA"/>
</dbReference>
<protein>
    <recommendedName>
        <fullName evidence="3">DUF5085 domain-containing protein</fullName>
    </recommendedName>
</protein>
<dbReference type="Pfam" id="PF16895">
    <property type="entry name" value="DUF5085"/>
    <property type="match status" value="1"/>
</dbReference>
<dbReference type="STRING" id="1423792.FD09_GL001159"/>
<evidence type="ECO:0008006" key="3">
    <source>
        <dbReference type="Google" id="ProtNLM"/>
    </source>
</evidence>
<dbReference type="AlphaFoldDB" id="A0A0R1MUS2"/>
<dbReference type="Gene3D" id="3.20.80.10">
    <property type="entry name" value="Regulatory factor, effector binding domain"/>
    <property type="match status" value="1"/>
</dbReference>
<proteinExistence type="predicted"/>
<name>A0A0R1MUS2_9LACO</name>
<organism evidence="1 2">
    <name type="scientific">Schleiferilactobacillus perolens DSM 12744</name>
    <dbReference type="NCBI Taxonomy" id="1423792"/>
    <lineage>
        <taxon>Bacteria</taxon>
        <taxon>Bacillati</taxon>
        <taxon>Bacillota</taxon>
        <taxon>Bacilli</taxon>
        <taxon>Lactobacillales</taxon>
        <taxon>Lactobacillaceae</taxon>
        <taxon>Schleiferilactobacillus</taxon>
    </lineage>
</organism>
<accession>A0A0R1MUS2</accession>
<dbReference type="Proteomes" id="UP000051330">
    <property type="component" value="Unassembled WGS sequence"/>
</dbReference>
<dbReference type="OrthoDB" id="2620258at2"/>
<dbReference type="InterPro" id="IPR031664">
    <property type="entry name" value="DUF5085"/>
</dbReference>
<dbReference type="RefSeq" id="WP_057822299.1">
    <property type="nucleotide sequence ID" value="NZ_AZEC01000019.1"/>
</dbReference>
<comment type="caution">
    <text evidence="1">The sequence shown here is derived from an EMBL/GenBank/DDBJ whole genome shotgun (WGS) entry which is preliminary data.</text>
</comment>
<evidence type="ECO:0000313" key="1">
    <source>
        <dbReference type="EMBL" id="KRL08786.1"/>
    </source>
</evidence>
<keyword evidence="2" id="KW-1185">Reference proteome</keyword>
<evidence type="ECO:0000313" key="2">
    <source>
        <dbReference type="Proteomes" id="UP000051330"/>
    </source>
</evidence>
<reference evidence="1 2" key="1">
    <citation type="journal article" date="2015" name="Genome Announc.">
        <title>Expanding the biotechnology potential of lactobacilli through comparative genomics of 213 strains and associated genera.</title>
        <authorList>
            <person name="Sun Z."/>
            <person name="Harris H.M."/>
            <person name="McCann A."/>
            <person name="Guo C."/>
            <person name="Argimon S."/>
            <person name="Zhang W."/>
            <person name="Yang X."/>
            <person name="Jeffery I.B."/>
            <person name="Cooney J.C."/>
            <person name="Kagawa T.F."/>
            <person name="Liu W."/>
            <person name="Song Y."/>
            <person name="Salvetti E."/>
            <person name="Wrobel A."/>
            <person name="Rasinkangas P."/>
            <person name="Parkhill J."/>
            <person name="Rea M.C."/>
            <person name="O'Sullivan O."/>
            <person name="Ritari J."/>
            <person name="Douillard F.P."/>
            <person name="Paul Ross R."/>
            <person name="Yang R."/>
            <person name="Briner A.E."/>
            <person name="Felis G.E."/>
            <person name="de Vos W.M."/>
            <person name="Barrangou R."/>
            <person name="Klaenhammer T.R."/>
            <person name="Caufield P.W."/>
            <person name="Cui Y."/>
            <person name="Zhang H."/>
            <person name="O'Toole P.W."/>
        </authorList>
    </citation>
    <scope>NUCLEOTIDE SEQUENCE [LARGE SCALE GENOMIC DNA]</scope>
    <source>
        <strain evidence="1 2">DSM 12744</strain>
    </source>
</reference>
<dbReference type="PATRIC" id="fig|1423792.3.peg.1180"/>
<sequence length="160" mass="18541">MIATDQFFSFPNFVAKMFADDSKTMLADHYAELYQQIEEAGLTTTNRYVFTILNMFRDELPIYEVGIPVVEDTANFTDASVSFRSVFFQRDLLMTRITTDFDRQAVLAYTNLKKFAEESGCQIMAPFFNVMTLHDDGTPWYLDVSCRAKTQMAHTQKNRF</sequence>
<dbReference type="InterPro" id="IPR011256">
    <property type="entry name" value="Reg_factor_effector_dom_sf"/>
</dbReference>